<sequence length="943" mass="100942">MVLQTREKTIKQRIFAMVRKLVLAVAAASALMSSGVVQALGVGEINLHSALNQPLQADIELLQVRDLSSAEILAALATPDDFGRAGIERPFFLTDLKFTPVVEGGRALIRVTSERPVREPYLNFLIEVRWPSGRVLREFTLLLDPPLYQPAAVTSASAPVSPPATPPAPIVRTPAPAAAPAAVAPVRSAAARSELQTSRSDTLWDIALQNRPAGASVHQTMLAILDLNPHAFIDGNINQLRAGQTLRLPDAEQVRSRSQADAIAQVAQQNASWQAARQAQASQRQLDARQRETAGAAPAQAERGDALRLVAAADESVDGGADAADQAGNGQLRDVLDRTKEQLDSTEREKAELNERLAEVQGQLDTLQRLLELKDAQLAALQQELGRDEALPDILPEPLDETVAEQELEPVSEELVEEAAQDFAQQPAERDELAEFERIEQDLSEDEDPVPAATIAGQEPGAGDAITPPSPPSAEVTPASTADQSPEAMLQRLMQNQTLLLGGGALALLVLLLVLMAVARRNARREAEMVEEFIAEADREGDDTGSASDDFNVALAGFDELEGSEELDIAGDPLTEADALIAYGKLDEAADVLQAAIGADPERDELRLKLMEVHALRDNSLGYAAQAEVLRNKSTAQSELQALNARFPLMAAAALGAAAVVAEDERDQPIDYPAAPASDDAVSADKPAEPEVADDLDFDFSDFEAELNDSQLDAEDSAEAAAVDFTLDEPSLKDEQESAESGESVESSESAFDLDFDLDTLEPEAVAEAVQEPAEELASLDLNEDFDLSLTDDLQADNLLAEFEAGEPVQDEPLSVDEPQADDAFALSDEDLMGFEDELSSAMAAQGAQLEEADGDAADNLGDATEDTASPAEQGVPLGDDMDDDEFDFLSGTDECATKLDLARAYIDMGDNEGARDILSEVIDEGNEQQQQEARSMMETLTD</sequence>
<accession>A0A396RWY9</accession>
<comment type="caution">
    <text evidence="6">The sequence shown here is derived from an EMBL/GenBank/DDBJ whole genome shotgun (WGS) entry which is preliminary data.</text>
</comment>
<reference evidence="6 7" key="1">
    <citation type="submission" date="2018-06" db="EMBL/GenBank/DDBJ databases">
        <title>Pseudomonas jilinensis sp. nov., isolated from the production water of Jilin Oilfield in China.</title>
        <authorList>
            <person name="Wang J."/>
        </authorList>
    </citation>
    <scope>NUCLEOTIDE SEQUENCE [LARGE SCALE GENOMIC DNA]</scope>
    <source>
        <strain evidence="6 7">JS15-10A1</strain>
    </source>
</reference>
<dbReference type="NCBIfam" id="TIGR03504">
    <property type="entry name" value="FimV_Cterm"/>
    <property type="match status" value="1"/>
</dbReference>
<feature type="region of interest" description="Disordered" evidence="2">
    <location>
        <begin position="441"/>
        <end position="483"/>
    </location>
</feature>
<feature type="domain" description="FimV N-terminal" evidence="5">
    <location>
        <begin position="40"/>
        <end position="146"/>
    </location>
</feature>
<evidence type="ECO:0000256" key="2">
    <source>
        <dbReference type="SAM" id="MobiDB-lite"/>
    </source>
</evidence>
<dbReference type="InterPro" id="IPR038440">
    <property type="entry name" value="FimV_C_sf"/>
</dbReference>
<keyword evidence="7" id="KW-1185">Reference proteome</keyword>
<keyword evidence="4" id="KW-0732">Signal</keyword>
<keyword evidence="3" id="KW-0472">Membrane</keyword>
<dbReference type="Gene3D" id="3.10.350.10">
    <property type="entry name" value="LysM domain"/>
    <property type="match status" value="1"/>
</dbReference>
<protein>
    <submittedName>
        <fullName evidence="6">Peptigoglycan-binding protein LysM</fullName>
    </submittedName>
</protein>
<gene>
    <name evidence="6" type="ORF">C2846_10300</name>
</gene>
<evidence type="ECO:0000259" key="5">
    <source>
        <dbReference type="Pfam" id="PF25800"/>
    </source>
</evidence>
<dbReference type="EMBL" id="QJSA01000008">
    <property type="protein sequence ID" value="RHW21114.1"/>
    <property type="molecule type" value="Genomic_DNA"/>
</dbReference>
<feature type="region of interest" description="Disordered" evidence="2">
    <location>
        <begin position="274"/>
        <end position="302"/>
    </location>
</feature>
<feature type="region of interest" description="Disordered" evidence="2">
    <location>
        <begin position="801"/>
        <end position="826"/>
    </location>
</feature>
<feature type="region of interest" description="Disordered" evidence="2">
    <location>
        <begin position="838"/>
        <end position="888"/>
    </location>
</feature>
<dbReference type="CDD" id="cd00118">
    <property type="entry name" value="LysM"/>
    <property type="match status" value="1"/>
</dbReference>
<feature type="compositionally biased region" description="Low complexity" evidence="2">
    <location>
        <begin position="739"/>
        <end position="750"/>
    </location>
</feature>
<dbReference type="InterPro" id="IPR020012">
    <property type="entry name" value="LysM_FimV"/>
</dbReference>
<keyword evidence="3" id="KW-1133">Transmembrane helix</keyword>
<name>A0A396RWY9_9PSED</name>
<evidence type="ECO:0000256" key="4">
    <source>
        <dbReference type="SAM" id="SignalP"/>
    </source>
</evidence>
<feature type="chain" id="PRO_5017290840" evidence="4">
    <location>
        <begin position="40"/>
        <end position="943"/>
    </location>
</feature>
<feature type="compositionally biased region" description="Low complexity" evidence="2">
    <location>
        <begin position="670"/>
        <end position="685"/>
    </location>
</feature>
<evidence type="ECO:0000313" key="7">
    <source>
        <dbReference type="Proteomes" id="UP000265745"/>
    </source>
</evidence>
<dbReference type="Pfam" id="PF25800">
    <property type="entry name" value="FimV_N"/>
    <property type="match status" value="1"/>
</dbReference>
<dbReference type="InterPro" id="IPR020011">
    <property type="entry name" value="FimV_C"/>
</dbReference>
<feature type="region of interest" description="Disordered" evidence="2">
    <location>
        <begin position="726"/>
        <end position="760"/>
    </location>
</feature>
<evidence type="ECO:0000256" key="1">
    <source>
        <dbReference type="SAM" id="Coils"/>
    </source>
</evidence>
<organism evidence="6 7">
    <name type="scientific">Pseudomonas jilinensis</name>
    <dbReference type="NCBI Taxonomy" id="2078689"/>
    <lineage>
        <taxon>Bacteria</taxon>
        <taxon>Pseudomonadati</taxon>
        <taxon>Pseudomonadota</taxon>
        <taxon>Gammaproteobacteria</taxon>
        <taxon>Pseudomonadales</taxon>
        <taxon>Pseudomonadaceae</taxon>
        <taxon>Pseudomonas</taxon>
    </lineage>
</organism>
<dbReference type="NCBIfam" id="TIGR03505">
    <property type="entry name" value="FimV_core"/>
    <property type="match status" value="1"/>
</dbReference>
<evidence type="ECO:0000256" key="3">
    <source>
        <dbReference type="SAM" id="Phobius"/>
    </source>
</evidence>
<dbReference type="InterPro" id="IPR036779">
    <property type="entry name" value="LysM_dom_sf"/>
</dbReference>
<feature type="compositionally biased region" description="Low complexity" evidence="2">
    <location>
        <begin position="274"/>
        <end position="285"/>
    </location>
</feature>
<feature type="signal peptide" evidence="4">
    <location>
        <begin position="1"/>
        <end position="39"/>
    </location>
</feature>
<dbReference type="InterPro" id="IPR057840">
    <property type="entry name" value="FimV_N"/>
</dbReference>
<proteinExistence type="predicted"/>
<dbReference type="Proteomes" id="UP000265745">
    <property type="component" value="Unassembled WGS sequence"/>
</dbReference>
<feature type="transmembrane region" description="Helical" evidence="3">
    <location>
        <begin position="499"/>
        <end position="519"/>
    </location>
</feature>
<keyword evidence="1" id="KW-0175">Coiled coil</keyword>
<dbReference type="Gene3D" id="1.20.58.2200">
    <property type="match status" value="1"/>
</dbReference>
<dbReference type="AlphaFoldDB" id="A0A396RWY9"/>
<dbReference type="InterPro" id="IPR018392">
    <property type="entry name" value="LysM"/>
</dbReference>
<keyword evidence="3" id="KW-0812">Transmembrane</keyword>
<feature type="region of interest" description="Disordered" evidence="2">
    <location>
        <begin position="670"/>
        <end position="689"/>
    </location>
</feature>
<evidence type="ECO:0000313" key="6">
    <source>
        <dbReference type="EMBL" id="RHW21114.1"/>
    </source>
</evidence>
<feature type="coiled-coil region" evidence="1">
    <location>
        <begin position="329"/>
        <end position="384"/>
    </location>
</feature>
<dbReference type="OrthoDB" id="5298707at2"/>